<keyword evidence="1" id="KW-0472">Membrane</keyword>
<dbReference type="AlphaFoldDB" id="A0A067ML77"/>
<dbReference type="HOGENOM" id="CLU_2542269_0_0_1"/>
<gene>
    <name evidence="2" type="ORF">BOTBODRAFT_251398</name>
</gene>
<feature type="transmembrane region" description="Helical" evidence="1">
    <location>
        <begin position="59"/>
        <end position="80"/>
    </location>
</feature>
<keyword evidence="1" id="KW-0812">Transmembrane</keyword>
<proteinExistence type="predicted"/>
<dbReference type="InParanoid" id="A0A067ML77"/>
<keyword evidence="3" id="KW-1185">Reference proteome</keyword>
<dbReference type="Proteomes" id="UP000027195">
    <property type="component" value="Unassembled WGS sequence"/>
</dbReference>
<name>A0A067ML77_BOTB1</name>
<dbReference type="EMBL" id="KL198027">
    <property type="protein sequence ID" value="KDQ16518.1"/>
    <property type="molecule type" value="Genomic_DNA"/>
</dbReference>
<protein>
    <submittedName>
        <fullName evidence="2">Uncharacterized protein</fullName>
    </submittedName>
</protein>
<sequence length="83" mass="9683">MRLLVERWSARRPSQSVCGANRMNRLNKTTPDLVIERVAEKRLGVPDTSRNLPDLRHPYSMLFLPSPLFLLYFFLTPALLSWL</sequence>
<evidence type="ECO:0000256" key="1">
    <source>
        <dbReference type="SAM" id="Phobius"/>
    </source>
</evidence>
<organism evidence="2 3">
    <name type="scientific">Botryobasidium botryosum (strain FD-172 SS1)</name>
    <dbReference type="NCBI Taxonomy" id="930990"/>
    <lineage>
        <taxon>Eukaryota</taxon>
        <taxon>Fungi</taxon>
        <taxon>Dikarya</taxon>
        <taxon>Basidiomycota</taxon>
        <taxon>Agaricomycotina</taxon>
        <taxon>Agaricomycetes</taxon>
        <taxon>Cantharellales</taxon>
        <taxon>Botryobasidiaceae</taxon>
        <taxon>Botryobasidium</taxon>
    </lineage>
</organism>
<accession>A0A067ML77</accession>
<keyword evidence="1" id="KW-1133">Transmembrane helix</keyword>
<evidence type="ECO:0000313" key="3">
    <source>
        <dbReference type="Proteomes" id="UP000027195"/>
    </source>
</evidence>
<evidence type="ECO:0000313" key="2">
    <source>
        <dbReference type="EMBL" id="KDQ16518.1"/>
    </source>
</evidence>
<reference evidence="3" key="1">
    <citation type="journal article" date="2014" name="Proc. Natl. Acad. Sci. U.S.A.">
        <title>Extensive sampling of basidiomycete genomes demonstrates inadequacy of the white-rot/brown-rot paradigm for wood decay fungi.</title>
        <authorList>
            <person name="Riley R."/>
            <person name="Salamov A.A."/>
            <person name="Brown D.W."/>
            <person name="Nagy L.G."/>
            <person name="Floudas D."/>
            <person name="Held B.W."/>
            <person name="Levasseur A."/>
            <person name="Lombard V."/>
            <person name="Morin E."/>
            <person name="Otillar R."/>
            <person name="Lindquist E.A."/>
            <person name="Sun H."/>
            <person name="LaButti K.M."/>
            <person name="Schmutz J."/>
            <person name="Jabbour D."/>
            <person name="Luo H."/>
            <person name="Baker S.E."/>
            <person name="Pisabarro A.G."/>
            <person name="Walton J.D."/>
            <person name="Blanchette R.A."/>
            <person name="Henrissat B."/>
            <person name="Martin F."/>
            <person name="Cullen D."/>
            <person name="Hibbett D.S."/>
            <person name="Grigoriev I.V."/>
        </authorList>
    </citation>
    <scope>NUCLEOTIDE SEQUENCE [LARGE SCALE GENOMIC DNA]</scope>
    <source>
        <strain evidence="3">FD-172 SS1</strain>
    </source>
</reference>